<dbReference type="OMA" id="PHAWTNG"/>
<keyword evidence="2 3" id="KW-0175">Coiled coil</keyword>
<feature type="region of interest" description="Disordered" evidence="4">
    <location>
        <begin position="552"/>
        <end position="605"/>
    </location>
</feature>
<dbReference type="FunCoup" id="A0A6P6Y867">
    <property type="interactions" value="688"/>
</dbReference>
<feature type="compositionally biased region" description="Pro residues" evidence="4">
    <location>
        <begin position="12"/>
        <end position="24"/>
    </location>
</feature>
<dbReference type="Proteomes" id="UP000515146">
    <property type="component" value="Unplaced"/>
</dbReference>
<feature type="compositionally biased region" description="Low complexity" evidence="4">
    <location>
        <begin position="41"/>
        <end position="58"/>
    </location>
</feature>
<dbReference type="Gene3D" id="1.20.5.4090">
    <property type="match status" value="1"/>
</dbReference>
<evidence type="ECO:0000313" key="6">
    <source>
        <dbReference type="RefSeq" id="XP_027201592.1"/>
    </source>
</evidence>
<evidence type="ECO:0000256" key="4">
    <source>
        <dbReference type="SAM" id="MobiDB-lite"/>
    </source>
</evidence>
<feature type="coiled-coil region" evidence="3">
    <location>
        <begin position="397"/>
        <end position="431"/>
    </location>
</feature>
<name>A0A6P6Y867_DERPT</name>
<feature type="coiled-coil region" evidence="3">
    <location>
        <begin position="235"/>
        <end position="311"/>
    </location>
</feature>
<feature type="region of interest" description="Disordered" evidence="4">
    <location>
        <begin position="1"/>
        <end position="64"/>
    </location>
</feature>
<evidence type="ECO:0000256" key="1">
    <source>
        <dbReference type="ARBA" id="ARBA00008275"/>
    </source>
</evidence>
<proteinExistence type="inferred from homology"/>
<feature type="compositionally biased region" description="Low complexity" evidence="4">
    <location>
        <begin position="203"/>
        <end position="216"/>
    </location>
</feature>
<feature type="compositionally biased region" description="Low complexity" evidence="4">
    <location>
        <begin position="578"/>
        <end position="605"/>
    </location>
</feature>
<feature type="compositionally biased region" description="Low complexity" evidence="4">
    <location>
        <begin position="552"/>
        <end position="568"/>
    </location>
</feature>
<evidence type="ECO:0000256" key="2">
    <source>
        <dbReference type="ARBA" id="ARBA00023054"/>
    </source>
</evidence>
<dbReference type="PANTHER" id="PTHR19212">
    <property type="entry name" value="LEUCINE RICH REPEAT IN FLII INTERACTING PROTEIN"/>
    <property type="match status" value="1"/>
</dbReference>
<dbReference type="InterPro" id="IPR019139">
    <property type="entry name" value="LRRFIP1/2"/>
</dbReference>
<organism evidence="5 6">
    <name type="scientific">Dermatophagoides pteronyssinus</name>
    <name type="common">European house dust mite</name>
    <dbReference type="NCBI Taxonomy" id="6956"/>
    <lineage>
        <taxon>Eukaryota</taxon>
        <taxon>Metazoa</taxon>
        <taxon>Ecdysozoa</taxon>
        <taxon>Arthropoda</taxon>
        <taxon>Chelicerata</taxon>
        <taxon>Arachnida</taxon>
        <taxon>Acari</taxon>
        <taxon>Acariformes</taxon>
        <taxon>Sarcoptiformes</taxon>
        <taxon>Astigmata</taxon>
        <taxon>Psoroptidia</taxon>
        <taxon>Analgoidea</taxon>
        <taxon>Pyroglyphidae</taxon>
        <taxon>Dermatophagoidinae</taxon>
        <taxon>Dermatophagoides</taxon>
    </lineage>
</organism>
<evidence type="ECO:0000313" key="5">
    <source>
        <dbReference type="Proteomes" id="UP000515146"/>
    </source>
</evidence>
<dbReference type="PANTHER" id="PTHR19212:SF0">
    <property type="entry name" value="LD07988P"/>
    <property type="match status" value="1"/>
</dbReference>
<dbReference type="Pfam" id="PF09738">
    <property type="entry name" value="LRRFIP"/>
    <property type="match status" value="1"/>
</dbReference>
<accession>A0A6P6Y867</accession>
<feature type="coiled-coil region" evidence="3">
    <location>
        <begin position="469"/>
        <end position="545"/>
    </location>
</feature>
<dbReference type="KEGG" id="dpte:113795598"/>
<keyword evidence="5" id="KW-1185">Reference proteome</keyword>
<comment type="similarity">
    <text evidence="1">Belongs to the LRRFIP family.</text>
</comment>
<gene>
    <name evidence="6" type="primary">LOC113795598</name>
</gene>
<dbReference type="InParanoid" id="A0A6P6Y867"/>
<feature type="compositionally biased region" description="Low complexity" evidence="4">
    <location>
        <begin position="1"/>
        <end position="11"/>
    </location>
</feature>
<dbReference type="RefSeq" id="XP_027201592.1">
    <property type="nucleotide sequence ID" value="XM_027345791.1"/>
</dbReference>
<evidence type="ECO:0000256" key="3">
    <source>
        <dbReference type="SAM" id="Coils"/>
    </source>
</evidence>
<dbReference type="OrthoDB" id="10028421at2759"/>
<dbReference type="AlphaFoldDB" id="A0A6P6Y867"/>
<protein>
    <submittedName>
        <fullName evidence="6">Leucine-rich repeat flightless-interacting protein 2-like isoform X1</fullName>
    </submittedName>
</protein>
<sequence>MMSSPTTSISRPPLPPPPPPPPPSSSSQQSNSMINNNHCDITSSTTIITNNNNNNNNNLQYSPSRRSRTMLLSNNGTSSTTTTTTMVTTTTTTTNLNGKLSSSLSAEDDVLGQITKEAEARLAARRRERAEAREIRLREIERQQKEMDEHSDKHYELLNNNGNVSNVSGINNQIQTINNNNMDHIGNSYRMRTTPIISRESRTSSYTSSRRSSQESLDMMCGGTNDSPRELRHYAQELEEKFRKAMINNAQLDNEKQSYVYQIDLFKDEMEELEENYLRLQRDFKEKSRNYEQLKRDNERLQFDFKCYKEALEERERLIKEADLVIIRNNGNQNAKIFHKNKLLLQNGHPNGENHSMINGDVNNDNNDDDEDFPVLLANNLSLISKDASLILEDIPGKTLENKLKNLMLEHRQLQNQINELKNELDDERNRACSMNEAFGNNSLHLTTEMQAEIQREANKMTNDLRYKLKKCEQENATLISTVNRLENQLIRCKADADQSERLEEELKLDKRKAQRELREALTKIEELESANVHLQKRIDKLKSNRNIIGIITNGGSNNNNNNGSNITDQTIPQPQPSTTESSSSCASSDISSTLCSSSSTTTND</sequence>
<dbReference type="GO" id="GO:0006355">
    <property type="term" value="P:regulation of DNA-templated transcription"/>
    <property type="evidence" value="ECO:0007669"/>
    <property type="project" value="InterPro"/>
</dbReference>
<feature type="region of interest" description="Disordered" evidence="4">
    <location>
        <begin position="199"/>
        <end position="220"/>
    </location>
</feature>
<reference evidence="6" key="1">
    <citation type="submission" date="2025-08" db="UniProtKB">
        <authorList>
            <consortium name="RefSeq"/>
        </authorList>
    </citation>
    <scope>IDENTIFICATION</scope>
    <source>
        <strain evidence="6">Airmid</strain>
    </source>
</reference>
<dbReference type="SUPFAM" id="SSF101447">
    <property type="entry name" value="Formin homology 2 domain (FH2 domain)"/>
    <property type="match status" value="1"/>
</dbReference>